<evidence type="ECO:0000256" key="1">
    <source>
        <dbReference type="SAM" id="MobiDB-lite"/>
    </source>
</evidence>
<dbReference type="Proteomes" id="UP000232875">
    <property type="component" value="Unassembled WGS sequence"/>
</dbReference>
<evidence type="ECO:0000313" key="3">
    <source>
        <dbReference type="Proteomes" id="UP000232875"/>
    </source>
</evidence>
<proteinExistence type="predicted"/>
<accession>A0A2N1J8F7</accession>
<dbReference type="AlphaFoldDB" id="A0A2N1J8F7"/>
<keyword evidence="3" id="KW-1185">Reference proteome</keyword>
<organism evidence="2 3">
    <name type="scientific">Malassezia vespertilionis</name>
    <dbReference type="NCBI Taxonomy" id="2020962"/>
    <lineage>
        <taxon>Eukaryota</taxon>
        <taxon>Fungi</taxon>
        <taxon>Dikarya</taxon>
        <taxon>Basidiomycota</taxon>
        <taxon>Ustilaginomycotina</taxon>
        <taxon>Malasseziomycetes</taxon>
        <taxon>Malasseziales</taxon>
        <taxon>Malasseziaceae</taxon>
        <taxon>Malassezia</taxon>
    </lineage>
</organism>
<reference evidence="2 3" key="1">
    <citation type="submission" date="2017-10" db="EMBL/GenBank/DDBJ databases">
        <title>A novel species of cold-tolerant Malassezia isolated from bats.</title>
        <authorList>
            <person name="Lorch J.M."/>
            <person name="Palmer J.M."/>
            <person name="Vanderwolf K.J."/>
            <person name="Schmidt K.Z."/>
            <person name="Verant M.L."/>
            <person name="Weller T.J."/>
            <person name="Blehert D.S."/>
        </authorList>
    </citation>
    <scope>NUCLEOTIDE SEQUENCE [LARGE SCALE GENOMIC DNA]</scope>
    <source>
        <strain evidence="2 3">NWHC:44797-103</strain>
    </source>
</reference>
<dbReference type="EMBL" id="KZ454993">
    <property type="protein sequence ID" value="PKI82828.1"/>
    <property type="molecule type" value="Genomic_DNA"/>
</dbReference>
<name>A0A2N1J8F7_9BASI</name>
<evidence type="ECO:0000313" key="2">
    <source>
        <dbReference type="EMBL" id="PKI82828.1"/>
    </source>
</evidence>
<protein>
    <submittedName>
        <fullName evidence="2">Uncharacterized protein</fullName>
    </submittedName>
</protein>
<gene>
    <name evidence="2" type="ORF">MVES_003123</name>
</gene>
<feature type="compositionally biased region" description="Polar residues" evidence="1">
    <location>
        <begin position="209"/>
        <end position="226"/>
    </location>
</feature>
<sequence>MDSSHTNRGVHDAVLNKMMHTFSSSPDSLANHERKQFVIKDNQSPVIWRPFDLAMLQPKKENVMQERGKTGVYSDTVEALDAESSRRRAPSARQDRLRNLGTRFFKIRRPDAPEDPLNNVLTTSEPDLECNPGVERQQASTPLGMRIARSRSLKCTPPRRKPVPLLHTLATPAKQTSFPLSAPPRPPKSALRRQANPTLTTKHTRNASEDTVLSQDVPSLASDTESTESAACELDMLRCVRPDPLFCSDEPKPTLWFTPPPLVAL</sequence>
<feature type="region of interest" description="Disordered" evidence="1">
    <location>
        <begin position="109"/>
        <end position="142"/>
    </location>
</feature>
<feature type="region of interest" description="Disordered" evidence="1">
    <location>
        <begin position="173"/>
        <end position="226"/>
    </location>
</feature>